<dbReference type="EMBL" id="LK032178">
    <property type="protein sequence ID" value="CDY25652.1"/>
    <property type="molecule type" value="Genomic_DNA"/>
</dbReference>
<dbReference type="Proteomes" id="UP000028999">
    <property type="component" value="Unassembled WGS sequence"/>
</dbReference>
<protein>
    <submittedName>
        <fullName evidence="1">BnaC05g25310D protein</fullName>
    </submittedName>
</protein>
<keyword evidence="2" id="KW-1185">Reference proteome</keyword>
<accession>A0A078GKH3</accession>
<sequence length="121" mass="13324">MSLRAIATRSFADSDLVSMSSMYSDKGVITSLQSFVSLTFGLRNISSTNLAESSWQWCDLSRSSNASSAPDSDISTTLDESFFSWMINASMAKITVLSAVEKSIFARTDTEIQEAEDLRRL</sequence>
<organism evidence="1 2">
    <name type="scientific">Brassica napus</name>
    <name type="common">Rape</name>
    <dbReference type="NCBI Taxonomy" id="3708"/>
    <lineage>
        <taxon>Eukaryota</taxon>
        <taxon>Viridiplantae</taxon>
        <taxon>Streptophyta</taxon>
        <taxon>Embryophyta</taxon>
        <taxon>Tracheophyta</taxon>
        <taxon>Spermatophyta</taxon>
        <taxon>Magnoliopsida</taxon>
        <taxon>eudicotyledons</taxon>
        <taxon>Gunneridae</taxon>
        <taxon>Pentapetalae</taxon>
        <taxon>rosids</taxon>
        <taxon>malvids</taxon>
        <taxon>Brassicales</taxon>
        <taxon>Brassicaceae</taxon>
        <taxon>Brassiceae</taxon>
        <taxon>Brassica</taxon>
    </lineage>
</organism>
<proteinExistence type="predicted"/>
<dbReference type="Gramene" id="CDY25652">
    <property type="protein sequence ID" value="CDY25652"/>
    <property type="gene ID" value="GSBRNA2T00032953001"/>
</dbReference>
<evidence type="ECO:0000313" key="2">
    <source>
        <dbReference type="Proteomes" id="UP000028999"/>
    </source>
</evidence>
<dbReference type="PaxDb" id="3708-A0A078GKH3"/>
<evidence type="ECO:0000313" key="1">
    <source>
        <dbReference type="EMBL" id="CDY25652.1"/>
    </source>
</evidence>
<dbReference type="AlphaFoldDB" id="A0A078GKH3"/>
<reference evidence="1 2" key="1">
    <citation type="journal article" date="2014" name="Science">
        <title>Plant genetics. Early allopolyploid evolution in the post-Neolithic Brassica napus oilseed genome.</title>
        <authorList>
            <person name="Chalhoub B."/>
            <person name="Denoeud F."/>
            <person name="Liu S."/>
            <person name="Parkin I.A."/>
            <person name="Tang H."/>
            <person name="Wang X."/>
            <person name="Chiquet J."/>
            <person name="Belcram H."/>
            <person name="Tong C."/>
            <person name="Samans B."/>
            <person name="Correa M."/>
            <person name="Da Silva C."/>
            <person name="Just J."/>
            <person name="Falentin C."/>
            <person name="Koh C.S."/>
            <person name="Le Clainche I."/>
            <person name="Bernard M."/>
            <person name="Bento P."/>
            <person name="Noel B."/>
            <person name="Labadie K."/>
            <person name="Alberti A."/>
            <person name="Charles M."/>
            <person name="Arnaud D."/>
            <person name="Guo H."/>
            <person name="Daviaud C."/>
            <person name="Alamery S."/>
            <person name="Jabbari K."/>
            <person name="Zhao M."/>
            <person name="Edger P.P."/>
            <person name="Chelaifa H."/>
            <person name="Tack D."/>
            <person name="Lassalle G."/>
            <person name="Mestiri I."/>
            <person name="Schnel N."/>
            <person name="Le Paslier M.C."/>
            <person name="Fan G."/>
            <person name="Renault V."/>
            <person name="Bayer P.E."/>
            <person name="Golicz A.A."/>
            <person name="Manoli S."/>
            <person name="Lee T.H."/>
            <person name="Thi V.H."/>
            <person name="Chalabi S."/>
            <person name="Hu Q."/>
            <person name="Fan C."/>
            <person name="Tollenaere R."/>
            <person name="Lu Y."/>
            <person name="Battail C."/>
            <person name="Shen J."/>
            <person name="Sidebottom C.H."/>
            <person name="Wang X."/>
            <person name="Canaguier A."/>
            <person name="Chauveau A."/>
            <person name="Berard A."/>
            <person name="Deniot G."/>
            <person name="Guan M."/>
            <person name="Liu Z."/>
            <person name="Sun F."/>
            <person name="Lim Y.P."/>
            <person name="Lyons E."/>
            <person name="Town C.D."/>
            <person name="Bancroft I."/>
            <person name="Wang X."/>
            <person name="Meng J."/>
            <person name="Ma J."/>
            <person name="Pires J.C."/>
            <person name="King G.J."/>
            <person name="Brunel D."/>
            <person name="Delourme R."/>
            <person name="Renard M."/>
            <person name="Aury J.M."/>
            <person name="Adams K.L."/>
            <person name="Batley J."/>
            <person name="Snowdon R.J."/>
            <person name="Tost J."/>
            <person name="Edwards D."/>
            <person name="Zhou Y."/>
            <person name="Hua W."/>
            <person name="Sharpe A.G."/>
            <person name="Paterson A.H."/>
            <person name="Guan C."/>
            <person name="Wincker P."/>
        </authorList>
    </citation>
    <scope>NUCLEOTIDE SEQUENCE [LARGE SCALE GENOMIC DNA]</scope>
    <source>
        <strain evidence="2">cv. Darmor-bzh</strain>
    </source>
</reference>
<gene>
    <name evidence="1" type="primary">BnaC05g25310D</name>
    <name evidence="1" type="ORF">GSBRNA2T00032953001</name>
</gene>
<name>A0A078GKH3_BRANA</name>